<dbReference type="OrthoDB" id="9814256at2"/>
<evidence type="ECO:0000259" key="8">
    <source>
        <dbReference type="Pfam" id="PF01895"/>
    </source>
</evidence>
<dbReference type="InterPro" id="IPR026022">
    <property type="entry name" value="PhoU_dom"/>
</dbReference>
<keyword evidence="4 7" id="KW-0813">Transport</keyword>
<evidence type="ECO:0000256" key="6">
    <source>
        <dbReference type="ARBA" id="ARBA00022592"/>
    </source>
</evidence>
<dbReference type="SUPFAM" id="SSF109755">
    <property type="entry name" value="PhoU-like"/>
    <property type="match status" value="1"/>
</dbReference>
<comment type="caution">
    <text evidence="9">The sequence shown here is derived from an EMBL/GenBank/DDBJ whole genome shotgun (WGS) entry which is preliminary data.</text>
</comment>
<feature type="domain" description="PhoU" evidence="8">
    <location>
        <begin position="17"/>
        <end position="103"/>
    </location>
</feature>
<dbReference type="InterPro" id="IPR028366">
    <property type="entry name" value="PhoU"/>
</dbReference>
<comment type="function">
    <text evidence="7">Plays a role in the regulation of phosphate uptake.</text>
</comment>
<evidence type="ECO:0000256" key="7">
    <source>
        <dbReference type="PIRNR" id="PIRNR003107"/>
    </source>
</evidence>
<evidence type="ECO:0000313" key="9">
    <source>
        <dbReference type="EMBL" id="PRY00730.1"/>
    </source>
</evidence>
<accession>A0A2T0QA84</accession>
<dbReference type="RefSeq" id="WP_106242653.1">
    <property type="nucleotide sequence ID" value="NZ_PVZC01000002.1"/>
</dbReference>
<dbReference type="PIRSF" id="PIRSF003107">
    <property type="entry name" value="PhoU"/>
    <property type="match status" value="1"/>
</dbReference>
<dbReference type="PANTHER" id="PTHR42930:SF3">
    <property type="entry name" value="PHOSPHATE-SPECIFIC TRANSPORT SYSTEM ACCESSORY PROTEIN PHOU"/>
    <property type="match status" value="1"/>
</dbReference>
<organism evidence="9 10">
    <name type="scientific">Allonocardiopsis opalescens</name>
    <dbReference type="NCBI Taxonomy" id="1144618"/>
    <lineage>
        <taxon>Bacteria</taxon>
        <taxon>Bacillati</taxon>
        <taxon>Actinomycetota</taxon>
        <taxon>Actinomycetes</taxon>
        <taxon>Streptosporangiales</taxon>
        <taxon>Allonocardiopsis</taxon>
    </lineage>
</organism>
<dbReference type="Pfam" id="PF01895">
    <property type="entry name" value="PhoU"/>
    <property type="match status" value="2"/>
</dbReference>
<name>A0A2T0QA84_9ACTN</name>
<dbReference type="GO" id="GO:0045936">
    <property type="term" value="P:negative regulation of phosphate metabolic process"/>
    <property type="evidence" value="ECO:0007669"/>
    <property type="project" value="InterPro"/>
</dbReference>
<dbReference type="NCBIfam" id="TIGR02135">
    <property type="entry name" value="phoU_full"/>
    <property type="match status" value="1"/>
</dbReference>
<evidence type="ECO:0000256" key="1">
    <source>
        <dbReference type="ARBA" id="ARBA00004496"/>
    </source>
</evidence>
<evidence type="ECO:0000256" key="3">
    <source>
        <dbReference type="ARBA" id="ARBA00011738"/>
    </source>
</evidence>
<dbReference type="Gene3D" id="1.20.58.220">
    <property type="entry name" value="Phosphate transport system protein phou homolog 2, domain 2"/>
    <property type="match status" value="1"/>
</dbReference>
<evidence type="ECO:0000256" key="4">
    <source>
        <dbReference type="ARBA" id="ARBA00022448"/>
    </source>
</evidence>
<keyword evidence="5 7" id="KW-0963">Cytoplasm</keyword>
<dbReference type="PANTHER" id="PTHR42930">
    <property type="entry name" value="PHOSPHATE-SPECIFIC TRANSPORT SYSTEM ACCESSORY PROTEIN PHOU"/>
    <property type="match status" value="1"/>
</dbReference>
<gene>
    <name evidence="9" type="ORF">CLV72_102362</name>
</gene>
<dbReference type="EMBL" id="PVZC01000002">
    <property type="protein sequence ID" value="PRY00730.1"/>
    <property type="molecule type" value="Genomic_DNA"/>
</dbReference>
<dbReference type="GO" id="GO:0006817">
    <property type="term" value="P:phosphate ion transport"/>
    <property type="evidence" value="ECO:0007669"/>
    <property type="project" value="UniProtKB-KW"/>
</dbReference>
<reference evidence="9 10" key="1">
    <citation type="submission" date="2018-03" db="EMBL/GenBank/DDBJ databases">
        <title>Genomic Encyclopedia of Archaeal and Bacterial Type Strains, Phase II (KMG-II): from individual species to whole genera.</title>
        <authorList>
            <person name="Goeker M."/>
        </authorList>
    </citation>
    <scope>NUCLEOTIDE SEQUENCE [LARGE SCALE GENOMIC DNA]</scope>
    <source>
        <strain evidence="9 10">DSM 45601</strain>
    </source>
</reference>
<evidence type="ECO:0000313" key="10">
    <source>
        <dbReference type="Proteomes" id="UP000237846"/>
    </source>
</evidence>
<sequence>MRDTYHEELDAVTDRLVRLTQLVRTAMARATTALLDADLQAAESVITGDAEVNRLNDETEEATLELMALQQPVAKDLRTLVTSMQMASELERMGDLAVHIAKIARRRHPDSAVPQQLRPIILEMGTTAELLITKTGTVIATHDDELAKELEGDDDRMDALRTQLLTRILSSGWQHGVEPAVDLTLAGRYFERYADHAVHVAHNMIYVITGEKHEED</sequence>
<protein>
    <recommendedName>
        <fullName evidence="7">Phosphate-specific transport system accessory protein PhoU</fullName>
    </recommendedName>
</protein>
<proteinExistence type="inferred from homology"/>
<evidence type="ECO:0000256" key="5">
    <source>
        <dbReference type="ARBA" id="ARBA00022490"/>
    </source>
</evidence>
<dbReference type="InterPro" id="IPR038078">
    <property type="entry name" value="PhoU-like_sf"/>
</dbReference>
<dbReference type="GO" id="GO:0005737">
    <property type="term" value="C:cytoplasm"/>
    <property type="evidence" value="ECO:0007669"/>
    <property type="project" value="UniProtKB-SubCell"/>
</dbReference>
<dbReference type="GO" id="GO:0030643">
    <property type="term" value="P:intracellular phosphate ion homeostasis"/>
    <property type="evidence" value="ECO:0007669"/>
    <property type="project" value="InterPro"/>
</dbReference>
<feature type="domain" description="PhoU" evidence="8">
    <location>
        <begin position="121"/>
        <end position="203"/>
    </location>
</feature>
<dbReference type="Proteomes" id="UP000237846">
    <property type="component" value="Unassembled WGS sequence"/>
</dbReference>
<comment type="subunit">
    <text evidence="3 7">Homodimer.</text>
</comment>
<dbReference type="AlphaFoldDB" id="A0A2T0QA84"/>
<keyword evidence="6 7" id="KW-0592">Phosphate transport</keyword>
<comment type="subcellular location">
    <subcellularLocation>
        <location evidence="1 7">Cytoplasm</location>
    </subcellularLocation>
</comment>
<dbReference type="FunFam" id="1.20.58.220:FF:000004">
    <property type="entry name" value="Phosphate-specific transport system accessory protein PhoU"/>
    <property type="match status" value="1"/>
</dbReference>
<comment type="similarity">
    <text evidence="2 7">Belongs to the PhoU family.</text>
</comment>
<evidence type="ECO:0000256" key="2">
    <source>
        <dbReference type="ARBA" id="ARBA00008107"/>
    </source>
</evidence>
<keyword evidence="10" id="KW-1185">Reference proteome</keyword>